<dbReference type="PROSITE" id="PS00028">
    <property type="entry name" value="ZINC_FINGER_C2H2_1"/>
    <property type="match status" value="1"/>
</dbReference>
<organism evidence="2 3">
    <name type="scientific">Hepatospora eriocheir</name>
    <dbReference type="NCBI Taxonomy" id="1081669"/>
    <lineage>
        <taxon>Eukaryota</taxon>
        <taxon>Fungi</taxon>
        <taxon>Fungi incertae sedis</taxon>
        <taxon>Microsporidia</taxon>
        <taxon>Hepatosporidae</taxon>
        <taxon>Hepatospora</taxon>
    </lineage>
</organism>
<accession>A0A1X0QDC1</accession>
<reference evidence="2 3" key="1">
    <citation type="journal article" date="2017" name="Environ. Microbiol.">
        <title>Decay of the glycolytic pathway and adaptation to intranuclear parasitism within Enterocytozoonidae microsporidia.</title>
        <authorList>
            <person name="Wiredu Boakye D."/>
            <person name="Jaroenlak P."/>
            <person name="Prachumwat A."/>
            <person name="Williams T.A."/>
            <person name="Bateman K.S."/>
            <person name="Itsathitphaisarn O."/>
            <person name="Sritunyalucksana K."/>
            <person name="Paszkiewicz K.H."/>
            <person name="Moore K.A."/>
            <person name="Stentiford G.D."/>
            <person name="Williams B.A."/>
        </authorList>
    </citation>
    <scope>NUCLEOTIDE SEQUENCE [LARGE SCALE GENOMIC DNA]</scope>
    <source>
        <strain evidence="2 3">GB1</strain>
    </source>
</reference>
<keyword evidence="3" id="KW-1185">Reference proteome</keyword>
<comment type="caution">
    <text evidence="2">The sequence shown here is derived from an EMBL/GenBank/DDBJ whole genome shotgun (WGS) entry which is preliminary data.</text>
</comment>
<dbReference type="EMBL" id="LVKB01000011">
    <property type="protein sequence ID" value="ORD97757.1"/>
    <property type="molecule type" value="Genomic_DNA"/>
</dbReference>
<evidence type="ECO:0000313" key="2">
    <source>
        <dbReference type="EMBL" id="ORD97757.1"/>
    </source>
</evidence>
<dbReference type="Proteomes" id="UP000192356">
    <property type="component" value="Unassembled WGS sequence"/>
</dbReference>
<sequence length="252" mass="29626">MEDFLKTFQKDNVIERKTIEFLLDDKGSLELVINKLLSNSSNTNNLEDIKLYLDKINYLRNNEVLKGHFINNDITQLENSKVESCKISTNKIKREDHKTSISNNNKVKRVKNVESIFYNNIYTPKVVVNKPNKLVTPTCLYLPLQCNICGLRYSEYDQLKVHIDDHRRRSQSTSVVILRRDYFIKQNVKTVKSNLQFPIIENSKFICNEDSPVCKVCNKRIIKFWDDINENWILKDSIKLNDGSYMHKKCVN</sequence>
<protein>
    <recommendedName>
        <fullName evidence="1">C2H2-type domain-containing protein</fullName>
    </recommendedName>
</protein>
<evidence type="ECO:0000313" key="3">
    <source>
        <dbReference type="Proteomes" id="UP000192356"/>
    </source>
</evidence>
<dbReference type="VEuPathDB" id="MicrosporidiaDB:A0H76_363"/>
<evidence type="ECO:0000259" key="1">
    <source>
        <dbReference type="PROSITE" id="PS00028"/>
    </source>
</evidence>
<dbReference type="AlphaFoldDB" id="A0A1X0QDC1"/>
<name>A0A1X0QDC1_9MICR</name>
<dbReference type="OrthoDB" id="2196355at2759"/>
<dbReference type="VEuPathDB" id="MicrosporidiaDB:HERIO_390"/>
<proteinExistence type="predicted"/>
<dbReference type="InterPro" id="IPR013087">
    <property type="entry name" value="Znf_C2H2_type"/>
</dbReference>
<feature type="domain" description="C2H2-type" evidence="1">
    <location>
        <begin position="146"/>
        <end position="166"/>
    </location>
</feature>
<gene>
    <name evidence="2" type="ORF">HERIO_390</name>
</gene>